<dbReference type="InterPro" id="IPR000182">
    <property type="entry name" value="GNAT_dom"/>
</dbReference>
<dbReference type="Pfam" id="PF00583">
    <property type="entry name" value="Acetyltransf_1"/>
    <property type="match status" value="1"/>
</dbReference>
<dbReference type="PROSITE" id="PS51186">
    <property type="entry name" value="GNAT"/>
    <property type="match status" value="1"/>
</dbReference>
<dbReference type="STRING" id="582475.ACZ11_09195"/>
<dbReference type="InterPro" id="IPR016181">
    <property type="entry name" value="Acyl_CoA_acyltransferase"/>
</dbReference>
<dbReference type="Gene3D" id="3.40.630.30">
    <property type="match status" value="1"/>
</dbReference>
<dbReference type="AlphaFoldDB" id="A0A2M9QAG3"/>
<dbReference type="GO" id="GO:0016747">
    <property type="term" value="F:acyltransferase activity, transferring groups other than amino-acyl groups"/>
    <property type="evidence" value="ECO:0007669"/>
    <property type="project" value="InterPro"/>
</dbReference>
<protein>
    <submittedName>
        <fullName evidence="2">GNAT family N-acetyltransferase</fullName>
    </submittedName>
</protein>
<comment type="caution">
    <text evidence="2">The sequence shown here is derived from an EMBL/GenBank/DDBJ whole genome shotgun (WGS) entry which is preliminary data.</text>
</comment>
<feature type="domain" description="N-acetyltransferase" evidence="1">
    <location>
        <begin position="3"/>
        <end position="155"/>
    </location>
</feature>
<gene>
    <name evidence="2" type="ORF">CWD94_03255</name>
</gene>
<organism evidence="2 3">
    <name type="scientific">Lysinibacillus xylanilyticus</name>
    <dbReference type="NCBI Taxonomy" id="582475"/>
    <lineage>
        <taxon>Bacteria</taxon>
        <taxon>Bacillati</taxon>
        <taxon>Bacillota</taxon>
        <taxon>Bacilli</taxon>
        <taxon>Bacillales</taxon>
        <taxon>Bacillaceae</taxon>
        <taxon>Lysinibacillus</taxon>
    </lineage>
</organism>
<dbReference type="Proteomes" id="UP000232101">
    <property type="component" value="Unassembled WGS sequence"/>
</dbReference>
<name>A0A2M9QAG3_9BACI</name>
<dbReference type="CDD" id="cd04301">
    <property type="entry name" value="NAT_SF"/>
    <property type="match status" value="1"/>
</dbReference>
<evidence type="ECO:0000313" key="2">
    <source>
        <dbReference type="EMBL" id="PJO45058.1"/>
    </source>
</evidence>
<keyword evidence="2" id="KW-0808">Transferase</keyword>
<dbReference type="SUPFAM" id="SSF55729">
    <property type="entry name" value="Acyl-CoA N-acyltransferases (Nat)"/>
    <property type="match status" value="1"/>
</dbReference>
<sequence length="155" mass="18523">MSIVIKRTIETEATILLEIQKEAFEDDLRKYEDQDTSPVNEPIERLLRKIELFIHYTIWHNNVIIGGIDVRDLKDNKYRLNRIFISKKYQNKGLGCQIMKLVEKDFPSAVEWVLDTPYLNIRNHHFYEKLGYKKVGQHQINEKLILFDYTKIVNN</sequence>
<reference evidence="2 3" key="1">
    <citation type="submission" date="2017-11" db="EMBL/GenBank/DDBJ databases">
        <title>Bacterial isolate from king chilli rhizosphere.</title>
        <authorList>
            <person name="Takhelmayum P."/>
            <person name="Sarangthem I."/>
        </authorList>
    </citation>
    <scope>NUCLEOTIDE SEQUENCE [LARGE SCALE GENOMIC DNA]</scope>
    <source>
        <strain evidence="3">t26</strain>
    </source>
</reference>
<dbReference type="RefSeq" id="WP_100542001.1">
    <property type="nucleotide sequence ID" value="NZ_PHQY01000321.1"/>
</dbReference>
<evidence type="ECO:0000259" key="1">
    <source>
        <dbReference type="PROSITE" id="PS51186"/>
    </source>
</evidence>
<accession>A0A2M9QAG3</accession>
<dbReference type="EMBL" id="PHQY01000321">
    <property type="protein sequence ID" value="PJO45058.1"/>
    <property type="molecule type" value="Genomic_DNA"/>
</dbReference>
<evidence type="ECO:0000313" key="3">
    <source>
        <dbReference type="Proteomes" id="UP000232101"/>
    </source>
</evidence>
<proteinExistence type="predicted"/>